<dbReference type="Gene3D" id="1.20.120.160">
    <property type="entry name" value="HPT domain"/>
    <property type="match status" value="1"/>
</dbReference>
<dbReference type="InterPro" id="IPR036641">
    <property type="entry name" value="HPT_dom_sf"/>
</dbReference>
<evidence type="ECO:0000256" key="5">
    <source>
        <dbReference type="ARBA" id="ARBA00022777"/>
    </source>
</evidence>
<evidence type="ECO:0000313" key="11">
    <source>
        <dbReference type="Proteomes" id="UP000292262"/>
    </source>
</evidence>
<evidence type="ECO:0000259" key="8">
    <source>
        <dbReference type="PROSITE" id="PS50109"/>
    </source>
</evidence>
<dbReference type="InterPro" id="IPR036890">
    <property type="entry name" value="HATPase_C_sf"/>
</dbReference>
<dbReference type="CDD" id="cd16922">
    <property type="entry name" value="HATPase_EvgS-ArcB-TorS-like"/>
    <property type="match status" value="1"/>
</dbReference>
<gene>
    <name evidence="10" type="ORF">EV197_0822</name>
</gene>
<organism evidence="10 11">
    <name type="scientific">Aquimarina brevivitae</name>
    <dbReference type="NCBI Taxonomy" id="323412"/>
    <lineage>
        <taxon>Bacteria</taxon>
        <taxon>Pseudomonadati</taxon>
        <taxon>Bacteroidota</taxon>
        <taxon>Flavobacteriia</taxon>
        <taxon>Flavobacteriales</taxon>
        <taxon>Flavobacteriaceae</taxon>
        <taxon>Aquimarina</taxon>
    </lineage>
</organism>
<dbReference type="Pfam" id="PF00512">
    <property type="entry name" value="HisKA"/>
    <property type="match status" value="1"/>
</dbReference>
<evidence type="ECO:0000256" key="3">
    <source>
        <dbReference type="ARBA" id="ARBA00022553"/>
    </source>
</evidence>
<keyword evidence="7" id="KW-0472">Membrane</keyword>
<dbReference type="EC" id="2.7.13.3" evidence="2"/>
<feature type="domain" description="Histidine kinase" evidence="8">
    <location>
        <begin position="323"/>
        <end position="544"/>
    </location>
</feature>
<dbReference type="PANTHER" id="PTHR43047:SF72">
    <property type="entry name" value="OSMOSENSING HISTIDINE PROTEIN KINASE SLN1"/>
    <property type="match status" value="1"/>
</dbReference>
<keyword evidence="7" id="KW-1133">Transmembrane helix</keyword>
<name>A0A4Q7PIG3_9FLAO</name>
<keyword evidence="5" id="KW-0418">Kinase</keyword>
<dbReference type="EMBL" id="SGXE01000001">
    <property type="protein sequence ID" value="RZS99600.1"/>
    <property type="molecule type" value="Genomic_DNA"/>
</dbReference>
<dbReference type="OrthoDB" id="1046984at2"/>
<feature type="modified residue" description="4-aspartylphosphate" evidence="6">
    <location>
        <position position="616"/>
    </location>
</feature>
<reference evidence="10 11" key="1">
    <citation type="submission" date="2019-02" db="EMBL/GenBank/DDBJ databases">
        <title>Genomic Encyclopedia of Type Strains, Phase IV (KMG-IV): sequencing the most valuable type-strain genomes for metagenomic binning, comparative biology and taxonomic classification.</title>
        <authorList>
            <person name="Goeker M."/>
        </authorList>
    </citation>
    <scope>NUCLEOTIDE SEQUENCE [LARGE SCALE GENOMIC DNA]</scope>
    <source>
        <strain evidence="10 11">DSM 17196</strain>
    </source>
</reference>
<evidence type="ECO:0000256" key="4">
    <source>
        <dbReference type="ARBA" id="ARBA00022679"/>
    </source>
</evidence>
<dbReference type="Gene3D" id="3.40.50.2300">
    <property type="match status" value="1"/>
</dbReference>
<keyword evidence="11" id="KW-1185">Reference proteome</keyword>
<dbReference type="SUPFAM" id="SSF52172">
    <property type="entry name" value="CheY-like"/>
    <property type="match status" value="1"/>
</dbReference>
<evidence type="ECO:0000259" key="9">
    <source>
        <dbReference type="PROSITE" id="PS50110"/>
    </source>
</evidence>
<dbReference type="InterPro" id="IPR011006">
    <property type="entry name" value="CheY-like_superfamily"/>
</dbReference>
<keyword evidence="4" id="KW-0808">Transferase</keyword>
<dbReference type="Pfam" id="PF02518">
    <property type="entry name" value="HATPase_c"/>
    <property type="match status" value="1"/>
</dbReference>
<dbReference type="Gene3D" id="3.30.565.10">
    <property type="entry name" value="Histidine kinase-like ATPase, C-terminal domain"/>
    <property type="match status" value="1"/>
</dbReference>
<feature type="transmembrane region" description="Helical" evidence="7">
    <location>
        <begin position="12"/>
        <end position="31"/>
    </location>
</feature>
<feature type="domain" description="Response regulatory" evidence="9">
    <location>
        <begin position="567"/>
        <end position="679"/>
    </location>
</feature>
<dbReference type="SMART" id="SM00388">
    <property type="entry name" value="HisKA"/>
    <property type="match status" value="1"/>
</dbReference>
<comment type="catalytic activity">
    <reaction evidence="1">
        <text>ATP + protein L-histidine = ADP + protein N-phospho-L-histidine.</text>
        <dbReference type="EC" id="2.7.13.3"/>
    </reaction>
</comment>
<dbReference type="AlphaFoldDB" id="A0A4Q7PIG3"/>
<evidence type="ECO:0000313" key="10">
    <source>
        <dbReference type="EMBL" id="RZS99600.1"/>
    </source>
</evidence>
<sequence>MKNTKRAVTYKIIAGYILVVILAVAAFWVIYAQVRNYTSLTEIKNENNEKLFLVGKAITGLYEAESLTRNIIQTSNTENYTSYQAKVDTILATIQKVMKITDDSLQVKKIDSITTLIDSKNKNFKELIAIYRQRKDKNLQQNIIEELQKNSNDYGNYQNYEDRFKNLSEGGKKYLKTLLEWSKEDNQQRLSNETLDSVAKRFYKAVAEIEQKERNYDQQIKIRENNLLKNDQTITKQLRAILSSIEENERKAYLNRLEASNTILNKTSTYILIIGATSFVIALLFIYLITKDVSQSQKYRVALEKEKSYTESLLKTRESLINTVTHDLRSPLNTVIGYSDLLDRTTLNQKQKYYLEHLKKSSDYILHLVNDLLDLSKLEAGKMSVEELPFSPKKIIEDTVDSVIPINDQKNIRIKLLVSEELNKQFISDPFRIKQVLTNLLNNAYKFTEQGSIVIKAGLKENGIGDKKLVIAVSDTGIGISKNQQQLIFEEFSQGDQSTEQRIGGFGLGLAITKKIVTLLNGTISLTSKLDEGSTFTISIPVQTHSLAADPLKNAKNQYDQIIEDKKLLIVDDDPSQIALTSEIIAQTGLAYDTCHNGKEAITLLNQHHYDLILTDIQMPSMDGFELIEKAKNITNSPFIALSGKTNATNDFYKQAGFLGSLRKPYTPTELLTLIREVLQVSIPQPNININEVKETTVDFHLEDIKQFAQGDPDSFYTILDAFYEGTKNNIKQLKEIVANKDLVALKRVTHKMLPMFRQIKAHTIINLLTKLEHPNQYDITEDIIFDLANEAIEKIEVLIEKLKVE</sequence>
<keyword evidence="7" id="KW-0812">Transmembrane</keyword>
<dbReference type="SUPFAM" id="SSF47226">
    <property type="entry name" value="Histidine-containing phosphotransfer domain, HPT domain"/>
    <property type="match status" value="1"/>
</dbReference>
<evidence type="ECO:0000256" key="2">
    <source>
        <dbReference type="ARBA" id="ARBA00012438"/>
    </source>
</evidence>
<dbReference type="PROSITE" id="PS50109">
    <property type="entry name" value="HIS_KIN"/>
    <property type="match status" value="1"/>
</dbReference>
<dbReference type="PRINTS" id="PR00344">
    <property type="entry name" value="BCTRLSENSOR"/>
</dbReference>
<dbReference type="FunFam" id="3.30.565.10:FF:000010">
    <property type="entry name" value="Sensor histidine kinase RcsC"/>
    <property type="match status" value="1"/>
</dbReference>
<comment type="caution">
    <text evidence="10">The sequence shown here is derived from an EMBL/GenBank/DDBJ whole genome shotgun (WGS) entry which is preliminary data.</text>
</comment>
<dbReference type="GO" id="GO:0009927">
    <property type="term" value="F:histidine phosphotransfer kinase activity"/>
    <property type="evidence" value="ECO:0007669"/>
    <property type="project" value="TreeGrafter"/>
</dbReference>
<feature type="transmembrane region" description="Helical" evidence="7">
    <location>
        <begin position="270"/>
        <end position="290"/>
    </location>
</feature>
<accession>A0A4Q7PIG3</accession>
<evidence type="ECO:0000256" key="6">
    <source>
        <dbReference type="PROSITE-ProRule" id="PRU00169"/>
    </source>
</evidence>
<dbReference type="InterPro" id="IPR003661">
    <property type="entry name" value="HisK_dim/P_dom"/>
</dbReference>
<dbReference type="GO" id="GO:0005886">
    <property type="term" value="C:plasma membrane"/>
    <property type="evidence" value="ECO:0007669"/>
    <property type="project" value="TreeGrafter"/>
</dbReference>
<dbReference type="CDD" id="cd17546">
    <property type="entry name" value="REC_hyHK_CKI1_RcsC-like"/>
    <property type="match status" value="1"/>
</dbReference>
<dbReference type="PROSITE" id="PS50110">
    <property type="entry name" value="RESPONSE_REGULATORY"/>
    <property type="match status" value="1"/>
</dbReference>
<proteinExistence type="predicted"/>
<dbReference type="InterPro" id="IPR005467">
    <property type="entry name" value="His_kinase_dom"/>
</dbReference>
<dbReference type="InterPro" id="IPR036097">
    <property type="entry name" value="HisK_dim/P_sf"/>
</dbReference>
<evidence type="ECO:0000256" key="7">
    <source>
        <dbReference type="SAM" id="Phobius"/>
    </source>
</evidence>
<dbReference type="CDD" id="cd00082">
    <property type="entry name" value="HisKA"/>
    <property type="match status" value="1"/>
</dbReference>
<dbReference type="Pfam" id="PF00072">
    <property type="entry name" value="Response_reg"/>
    <property type="match status" value="1"/>
</dbReference>
<dbReference type="RefSeq" id="WP_130285425.1">
    <property type="nucleotide sequence ID" value="NZ_SGXE01000001.1"/>
</dbReference>
<dbReference type="SUPFAM" id="SSF47384">
    <property type="entry name" value="Homodimeric domain of signal transducing histidine kinase"/>
    <property type="match status" value="1"/>
</dbReference>
<evidence type="ECO:0000256" key="1">
    <source>
        <dbReference type="ARBA" id="ARBA00000085"/>
    </source>
</evidence>
<dbReference type="InterPro" id="IPR003594">
    <property type="entry name" value="HATPase_dom"/>
</dbReference>
<dbReference type="GO" id="GO:0000155">
    <property type="term" value="F:phosphorelay sensor kinase activity"/>
    <property type="evidence" value="ECO:0007669"/>
    <property type="project" value="InterPro"/>
</dbReference>
<dbReference type="PANTHER" id="PTHR43047">
    <property type="entry name" value="TWO-COMPONENT HISTIDINE PROTEIN KINASE"/>
    <property type="match status" value="1"/>
</dbReference>
<protein>
    <recommendedName>
        <fullName evidence="2">histidine kinase</fullName>
        <ecNumber evidence="2">2.7.13.3</ecNumber>
    </recommendedName>
</protein>
<dbReference type="InterPro" id="IPR001789">
    <property type="entry name" value="Sig_transdc_resp-reg_receiver"/>
</dbReference>
<dbReference type="SMART" id="SM00448">
    <property type="entry name" value="REC"/>
    <property type="match status" value="1"/>
</dbReference>
<dbReference type="Gene3D" id="1.10.287.130">
    <property type="match status" value="1"/>
</dbReference>
<dbReference type="SUPFAM" id="SSF55874">
    <property type="entry name" value="ATPase domain of HSP90 chaperone/DNA topoisomerase II/histidine kinase"/>
    <property type="match status" value="1"/>
</dbReference>
<keyword evidence="3 6" id="KW-0597">Phosphoprotein</keyword>
<dbReference type="SMART" id="SM00387">
    <property type="entry name" value="HATPase_c"/>
    <property type="match status" value="1"/>
</dbReference>
<dbReference type="InterPro" id="IPR004358">
    <property type="entry name" value="Sig_transdc_His_kin-like_C"/>
</dbReference>
<dbReference type="Proteomes" id="UP000292262">
    <property type="component" value="Unassembled WGS sequence"/>
</dbReference>